<reference evidence="10 11" key="1">
    <citation type="submission" date="2021-10" db="EMBL/GenBank/DDBJ databases">
        <title>Collection of gut derived symbiotic bacterial strains cultured from healthy donors.</title>
        <authorList>
            <person name="Lin H."/>
            <person name="Littmann E."/>
            <person name="Kohout C."/>
            <person name="Pamer E.G."/>
        </authorList>
    </citation>
    <scope>NUCLEOTIDE SEQUENCE [LARGE SCALE GENOMIC DNA]</scope>
    <source>
        <strain evidence="10 11">DFI.1.165</strain>
    </source>
</reference>
<dbReference type="InterPro" id="IPR024528">
    <property type="entry name" value="ThrE_2"/>
</dbReference>
<evidence type="ECO:0000256" key="7">
    <source>
        <dbReference type="ARBA" id="ARBA00034125"/>
    </source>
</evidence>
<dbReference type="RefSeq" id="WP_066732446.1">
    <property type="nucleotide sequence ID" value="NZ_JAJCIQ010000001.1"/>
</dbReference>
<gene>
    <name evidence="10" type="ORF">LIZ65_02775</name>
</gene>
<feature type="transmembrane region" description="Helical" evidence="8">
    <location>
        <begin position="51"/>
        <end position="70"/>
    </location>
</feature>
<comment type="similarity">
    <text evidence="7">Belongs to the ThrE exporter (TC 2.A.79) family.</text>
</comment>
<evidence type="ECO:0000256" key="5">
    <source>
        <dbReference type="ARBA" id="ARBA00022989"/>
    </source>
</evidence>
<keyword evidence="5 8" id="KW-1133">Transmembrane helix</keyword>
<comment type="subcellular location">
    <subcellularLocation>
        <location evidence="1">Cell membrane</location>
        <topology evidence="1">Multi-pass membrane protein</topology>
    </subcellularLocation>
</comment>
<keyword evidence="2" id="KW-1003">Cell membrane</keyword>
<keyword evidence="11" id="KW-1185">Reference proteome</keyword>
<evidence type="ECO:0000256" key="4">
    <source>
        <dbReference type="ARBA" id="ARBA00022692"/>
    </source>
</evidence>
<evidence type="ECO:0000313" key="10">
    <source>
        <dbReference type="EMBL" id="MCB7386202.1"/>
    </source>
</evidence>
<dbReference type="EMBL" id="JAJCIS010000001">
    <property type="protein sequence ID" value="MCB7386202.1"/>
    <property type="molecule type" value="Genomic_DNA"/>
</dbReference>
<name>A0ABS8DCS0_9FIRM</name>
<feature type="domain" description="Threonine/Serine exporter ThrE" evidence="9">
    <location>
        <begin position="7"/>
        <end position="132"/>
    </location>
</feature>
<dbReference type="PANTHER" id="PTHR34390">
    <property type="entry name" value="UPF0442 PROTEIN YJJB-RELATED"/>
    <property type="match status" value="1"/>
</dbReference>
<feature type="transmembrane region" description="Helical" evidence="8">
    <location>
        <begin position="77"/>
        <end position="102"/>
    </location>
</feature>
<dbReference type="InterPro" id="IPR050539">
    <property type="entry name" value="ThrE_Dicarb/AminoAcid_Exp"/>
</dbReference>
<dbReference type="Pfam" id="PF12821">
    <property type="entry name" value="ThrE_2"/>
    <property type="match status" value="1"/>
</dbReference>
<evidence type="ECO:0000256" key="6">
    <source>
        <dbReference type="ARBA" id="ARBA00023136"/>
    </source>
</evidence>
<evidence type="ECO:0000256" key="1">
    <source>
        <dbReference type="ARBA" id="ARBA00004651"/>
    </source>
</evidence>
<protein>
    <submittedName>
        <fullName evidence="10">Threonine/serine exporter family protein</fullName>
    </submittedName>
</protein>
<evidence type="ECO:0000256" key="2">
    <source>
        <dbReference type="ARBA" id="ARBA00022475"/>
    </source>
</evidence>
<keyword evidence="4 8" id="KW-0812">Transmembrane</keyword>
<accession>A0ABS8DCS0</accession>
<evidence type="ECO:0000256" key="3">
    <source>
        <dbReference type="ARBA" id="ARBA00022519"/>
    </source>
</evidence>
<feature type="transmembrane region" description="Helical" evidence="8">
    <location>
        <begin position="114"/>
        <end position="134"/>
    </location>
</feature>
<comment type="caution">
    <text evidence="10">The sequence shown here is derived from an EMBL/GenBank/DDBJ whole genome shotgun (WGS) entry which is preliminary data.</text>
</comment>
<keyword evidence="3" id="KW-0997">Cell inner membrane</keyword>
<organism evidence="10 11">
    <name type="scientific">Bariatricus massiliensis</name>
    <dbReference type="NCBI Taxonomy" id="1745713"/>
    <lineage>
        <taxon>Bacteria</taxon>
        <taxon>Bacillati</taxon>
        <taxon>Bacillota</taxon>
        <taxon>Clostridia</taxon>
        <taxon>Lachnospirales</taxon>
        <taxon>Lachnospiraceae</taxon>
        <taxon>Bariatricus</taxon>
    </lineage>
</organism>
<evidence type="ECO:0000259" key="9">
    <source>
        <dbReference type="Pfam" id="PF12821"/>
    </source>
</evidence>
<proteinExistence type="inferred from homology"/>
<dbReference type="PANTHER" id="PTHR34390:SF1">
    <property type="entry name" value="SUCCINATE TRANSPORTER SUBUNIT YJJB-RELATED"/>
    <property type="match status" value="1"/>
</dbReference>
<evidence type="ECO:0000256" key="8">
    <source>
        <dbReference type="SAM" id="Phobius"/>
    </source>
</evidence>
<evidence type="ECO:0000313" key="11">
    <source>
        <dbReference type="Proteomes" id="UP001299546"/>
    </source>
</evidence>
<dbReference type="Proteomes" id="UP001299546">
    <property type="component" value="Unassembled WGS sequence"/>
</dbReference>
<keyword evidence="6 8" id="KW-0472">Membrane</keyword>
<sequence length="151" mass="16544">MEVLTSLICAFFGTLGFTILFNVHRRFYICCGFTGMAGWAAYLAVSQFTTAPIASLAGALVVVFLSRYFAVWKRCPITVFLVAGIFPLIPGSSVYYTAYYLVTNSLELAAQNGIQAIKIAFAIVVGIVFVLSIPKEFFGLCCRKKEGTHLK</sequence>